<feature type="transmembrane region" description="Helical" evidence="9">
    <location>
        <begin position="386"/>
        <end position="407"/>
    </location>
</feature>
<keyword evidence="3 11" id="KW-0808">Transferase</keyword>
<feature type="transmembrane region" description="Helical" evidence="9">
    <location>
        <begin position="500"/>
        <end position="521"/>
    </location>
</feature>
<reference evidence="11 12" key="2">
    <citation type="submission" date="2015-01" db="EMBL/GenBank/DDBJ databases">
        <title>Complete genome sequence of Pyrinomonas methylaliphatogenes type strain K22T.</title>
        <authorList>
            <person name="Lee K.C.Y."/>
            <person name="Power J.F."/>
            <person name="Dunfield P.F."/>
            <person name="Morgan X.C."/>
            <person name="Huttenhower C."/>
            <person name="Stott M.B."/>
        </authorList>
    </citation>
    <scope>NUCLEOTIDE SEQUENCE [LARGE SCALE GENOMIC DNA]</scope>
    <source>
        <strain evidence="11 12">K22</strain>
    </source>
</reference>
<reference evidence="11 12" key="1">
    <citation type="submission" date="2013-12" db="EMBL/GenBank/DDBJ databases">
        <authorList>
            <person name="Stott M."/>
        </authorList>
    </citation>
    <scope>NUCLEOTIDE SEQUENCE [LARGE SCALE GENOMIC DNA]</scope>
    <source>
        <strain evidence="11 12">K22</strain>
    </source>
</reference>
<evidence type="ECO:0000259" key="10">
    <source>
        <dbReference type="Pfam" id="PF13632"/>
    </source>
</evidence>
<dbReference type="EMBL" id="CBXV010000002">
    <property type="protein sequence ID" value="CDM64562.1"/>
    <property type="molecule type" value="Genomic_DNA"/>
</dbReference>
<keyword evidence="4 9" id="KW-0812">Transmembrane</keyword>
<dbReference type="Proteomes" id="UP000031518">
    <property type="component" value="Unassembled WGS sequence"/>
</dbReference>
<evidence type="ECO:0000256" key="6">
    <source>
        <dbReference type="ARBA" id="ARBA00023034"/>
    </source>
</evidence>
<dbReference type="PANTHER" id="PTHR32044:SF80">
    <property type="entry name" value="XYLOGLUCAN GLYCOSYLTRANSFERASE 2-RELATED"/>
    <property type="match status" value="1"/>
</dbReference>
<dbReference type="GO" id="GO:0071555">
    <property type="term" value="P:cell wall organization"/>
    <property type="evidence" value="ECO:0007669"/>
    <property type="project" value="UniProtKB-KW"/>
</dbReference>
<evidence type="ECO:0000313" key="11">
    <source>
        <dbReference type="EMBL" id="CDM64562.1"/>
    </source>
</evidence>
<dbReference type="FunFam" id="3.90.550.10:FF:000057">
    <property type="entry name" value="Glycosyltransferase-like protein, family 2"/>
    <property type="match status" value="1"/>
</dbReference>
<keyword evidence="5 9" id="KW-1133">Transmembrane helix</keyword>
<dbReference type="PANTHER" id="PTHR32044">
    <property type="entry name" value="GLUCOMANNAN 4-BETA-MANNOSYLTRANSFERASE 9"/>
    <property type="match status" value="1"/>
</dbReference>
<gene>
    <name evidence="11" type="ORF">PYK22_00556</name>
</gene>
<dbReference type="Gene3D" id="3.90.550.10">
    <property type="entry name" value="Spore Coat Polysaccharide Biosynthesis Protein SpsA, Chain A"/>
    <property type="match status" value="1"/>
</dbReference>
<protein>
    <submittedName>
        <fullName evidence="11">Glycosyl transferase</fullName>
    </submittedName>
</protein>
<dbReference type="InterPro" id="IPR001173">
    <property type="entry name" value="Glyco_trans_2-like"/>
</dbReference>
<evidence type="ECO:0000256" key="2">
    <source>
        <dbReference type="ARBA" id="ARBA00022676"/>
    </source>
</evidence>
<evidence type="ECO:0000256" key="5">
    <source>
        <dbReference type="ARBA" id="ARBA00022989"/>
    </source>
</evidence>
<dbReference type="GO" id="GO:0016757">
    <property type="term" value="F:glycosyltransferase activity"/>
    <property type="evidence" value="ECO:0007669"/>
    <property type="project" value="UniProtKB-KW"/>
</dbReference>
<proteinExistence type="predicted"/>
<feature type="transmembrane region" description="Helical" evidence="9">
    <location>
        <begin position="44"/>
        <end position="63"/>
    </location>
</feature>
<dbReference type="OrthoDB" id="9768769at2"/>
<feature type="transmembrane region" description="Helical" evidence="9">
    <location>
        <begin position="354"/>
        <end position="374"/>
    </location>
</feature>
<dbReference type="InterPro" id="IPR029044">
    <property type="entry name" value="Nucleotide-diphossugar_trans"/>
</dbReference>
<feature type="domain" description="Glycosyltransferase 2-like" evidence="10">
    <location>
        <begin position="181"/>
        <end position="381"/>
    </location>
</feature>
<accession>A0A0B6WUY3</accession>
<organism evidence="11 12">
    <name type="scientific">Pyrinomonas methylaliphatogenes</name>
    <dbReference type="NCBI Taxonomy" id="454194"/>
    <lineage>
        <taxon>Bacteria</taxon>
        <taxon>Pseudomonadati</taxon>
        <taxon>Acidobacteriota</taxon>
        <taxon>Blastocatellia</taxon>
        <taxon>Blastocatellales</taxon>
        <taxon>Pyrinomonadaceae</taxon>
        <taxon>Pyrinomonas</taxon>
    </lineage>
</organism>
<keyword evidence="12" id="KW-1185">Reference proteome</keyword>
<comment type="subcellular location">
    <subcellularLocation>
        <location evidence="1">Golgi apparatus membrane</location>
        <topology evidence="1">Multi-pass membrane protein</topology>
    </subcellularLocation>
</comment>
<dbReference type="SUPFAM" id="SSF53448">
    <property type="entry name" value="Nucleotide-diphospho-sugar transferases"/>
    <property type="match status" value="1"/>
</dbReference>
<feature type="transmembrane region" description="Helical" evidence="9">
    <location>
        <begin position="474"/>
        <end position="494"/>
    </location>
</feature>
<dbReference type="AlphaFoldDB" id="A0A0B6WUY3"/>
<sequence length="538" mass="62104">MIIGTTLAFEFETPEELLQRLFAEITVKTADNISPLYRLDAFDWTVLALYFGLLGFLSIYGAYRIKQVVDFWRYRHVAPQPKRIFGEDELPPITVQLPLFNEVYVVERLLKAVTSLDYPRHLLEIQILDDSTDETQQLARALAERYARAGFDIHYIHRADRSGFKAGALANGLRTGRGQLIAIFDADFVPKPDCLRKMVHFFSDPLVACVQMRWSHINGAYNLLARLQTIMLDGHFVIEQTVRNRAGGFFNFNGTAGVWRRCAIEMSGGWQHDTLTEDTDLSFRAQLMGWRFVYLLDEDVPSEVPVEINAFKAQQRRWAKGVTEVALKLYPRIWRASLPLRVKLEMFFRLTGNISYPLMIVASLLQFPLLLVRYNQGFYHLMLFDLPLLFFSTVSVVLFYGSAIWYLDGGRSRRLLHLPLVMALGIGLAFSNARAVLEALLGIRTEFVRTPKYRIERADDATWKRKKYHRRRGWLPLLELSFACYFLLALAYAVHMELWGTLPFLMLFFFGYAYMGVMSLLQTLNGSVLRQPRSLRLS</sequence>
<evidence type="ECO:0000256" key="8">
    <source>
        <dbReference type="ARBA" id="ARBA00023316"/>
    </source>
</evidence>
<keyword evidence="2" id="KW-0328">Glycosyltransferase</keyword>
<evidence type="ECO:0000256" key="3">
    <source>
        <dbReference type="ARBA" id="ARBA00022679"/>
    </source>
</evidence>
<dbReference type="Pfam" id="PF13632">
    <property type="entry name" value="Glyco_trans_2_3"/>
    <property type="match status" value="1"/>
</dbReference>
<dbReference type="STRING" id="454194.PYK22_00556"/>
<evidence type="ECO:0000256" key="7">
    <source>
        <dbReference type="ARBA" id="ARBA00023136"/>
    </source>
</evidence>
<keyword evidence="6" id="KW-0333">Golgi apparatus</keyword>
<evidence type="ECO:0000256" key="1">
    <source>
        <dbReference type="ARBA" id="ARBA00004653"/>
    </source>
</evidence>
<dbReference type="RefSeq" id="WP_083437552.1">
    <property type="nucleotide sequence ID" value="NZ_CBXV010000002.1"/>
</dbReference>
<evidence type="ECO:0000313" key="12">
    <source>
        <dbReference type="Proteomes" id="UP000031518"/>
    </source>
</evidence>
<keyword evidence="7 9" id="KW-0472">Membrane</keyword>
<evidence type="ECO:0000256" key="9">
    <source>
        <dbReference type="SAM" id="Phobius"/>
    </source>
</evidence>
<name>A0A0B6WUY3_9BACT</name>
<evidence type="ECO:0000256" key="4">
    <source>
        <dbReference type="ARBA" id="ARBA00022692"/>
    </source>
</evidence>
<keyword evidence="8" id="KW-0961">Cell wall biogenesis/degradation</keyword>